<accession>A0ACC2VZP3</accession>
<reference evidence="1" key="1">
    <citation type="submission" date="2023-04" db="EMBL/GenBank/DDBJ databases">
        <title>Draft Genome sequencing of Naganishia species isolated from polar environments using Oxford Nanopore Technology.</title>
        <authorList>
            <person name="Leo P."/>
            <person name="Venkateswaran K."/>
        </authorList>
    </citation>
    <scope>NUCLEOTIDE SEQUENCE</scope>
    <source>
        <strain evidence="1">MNA-CCFEE 5261</strain>
    </source>
</reference>
<dbReference type="Proteomes" id="UP001241377">
    <property type="component" value="Unassembled WGS sequence"/>
</dbReference>
<protein>
    <submittedName>
        <fullName evidence="1">Uncharacterized protein</fullName>
    </submittedName>
</protein>
<proteinExistence type="predicted"/>
<sequence>MSFFPSSPHPLDDSHTPLPSAVGTPGTSLQPYSTSAFALPSASGLDPADIPITRSRTLYYLSVRDSTTTRARSRRYYPGATSEYGYDGGSVGDARFGGRGAEEETAGLMDAPVGREGDYTLDIQRAGLPPKWVDTMEQVDDILEKTKSKHRSAEEREIEASTVSITRDLRKMQSLIQEIRPPATGADKNEITTTRNVQRALAARIQDLSAAFRKKQKVYMQQLQGHAIKNKDLLTASGAITLKGPERFEELEEDIQASHAQLSQTQRQKTRNQGSSATETVIRQRDREITHLAHSIADLGDLFRDMANLVVEQGTVLDSVEYNVEVAAREVKGAVDELGVAQSERRRHRDYERDDHTGSGRHGAVSDKALYYPSSECAENTAAIVAKAKAEQKSEAATVTFALTGARCTEYDCGMTQELYK</sequence>
<dbReference type="EMBL" id="JASBWR010000040">
    <property type="protein sequence ID" value="KAJ9104355.1"/>
    <property type="molecule type" value="Genomic_DNA"/>
</dbReference>
<keyword evidence="2" id="KW-1185">Reference proteome</keyword>
<evidence type="ECO:0000313" key="2">
    <source>
        <dbReference type="Proteomes" id="UP001241377"/>
    </source>
</evidence>
<comment type="caution">
    <text evidence="1">The sequence shown here is derived from an EMBL/GenBank/DDBJ whole genome shotgun (WGS) entry which is preliminary data.</text>
</comment>
<evidence type="ECO:0000313" key="1">
    <source>
        <dbReference type="EMBL" id="KAJ9104355.1"/>
    </source>
</evidence>
<name>A0ACC2VZP3_9TREE</name>
<gene>
    <name evidence="1" type="ORF">QFC19_003997</name>
</gene>
<organism evidence="1 2">
    <name type="scientific">Naganishia cerealis</name>
    <dbReference type="NCBI Taxonomy" id="610337"/>
    <lineage>
        <taxon>Eukaryota</taxon>
        <taxon>Fungi</taxon>
        <taxon>Dikarya</taxon>
        <taxon>Basidiomycota</taxon>
        <taxon>Agaricomycotina</taxon>
        <taxon>Tremellomycetes</taxon>
        <taxon>Filobasidiales</taxon>
        <taxon>Filobasidiaceae</taxon>
        <taxon>Naganishia</taxon>
    </lineage>
</organism>